<reference evidence="1 2" key="1">
    <citation type="journal article" date="2023" name="Plants (Basel)">
        <title>Bridging the Gap: Combining Genomics and Transcriptomics Approaches to Understand Stylosanthes scabra, an Orphan Legume from the Brazilian Caatinga.</title>
        <authorList>
            <person name="Ferreira-Neto J.R.C."/>
            <person name="da Silva M.D."/>
            <person name="Binneck E."/>
            <person name="de Melo N.F."/>
            <person name="da Silva R.H."/>
            <person name="de Melo A.L.T.M."/>
            <person name="Pandolfi V."/>
            <person name="Bustamante F.O."/>
            <person name="Brasileiro-Vidal A.C."/>
            <person name="Benko-Iseppon A.M."/>
        </authorList>
    </citation>
    <scope>NUCLEOTIDE SEQUENCE [LARGE SCALE GENOMIC DNA]</scope>
    <source>
        <tissue evidence="1">Leaves</tissue>
    </source>
</reference>
<accession>A0ABU6XMZ8</accession>
<organism evidence="1 2">
    <name type="scientific">Stylosanthes scabra</name>
    <dbReference type="NCBI Taxonomy" id="79078"/>
    <lineage>
        <taxon>Eukaryota</taxon>
        <taxon>Viridiplantae</taxon>
        <taxon>Streptophyta</taxon>
        <taxon>Embryophyta</taxon>
        <taxon>Tracheophyta</taxon>
        <taxon>Spermatophyta</taxon>
        <taxon>Magnoliopsida</taxon>
        <taxon>eudicotyledons</taxon>
        <taxon>Gunneridae</taxon>
        <taxon>Pentapetalae</taxon>
        <taxon>rosids</taxon>
        <taxon>fabids</taxon>
        <taxon>Fabales</taxon>
        <taxon>Fabaceae</taxon>
        <taxon>Papilionoideae</taxon>
        <taxon>50 kb inversion clade</taxon>
        <taxon>dalbergioids sensu lato</taxon>
        <taxon>Dalbergieae</taxon>
        <taxon>Pterocarpus clade</taxon>
        <taxon>Stylosanthes</taxon>
    </lineage>
</organism>
<evidence type="ECO:0000313" key="1">
    <source>
        <dbReference type="EMBL" id="MED6199410.1"/>
    </source>
</evidence>
<feature type="non-terminal residue" evidence="1">
    <location>
        <position position="94"/>
    </location>
</feature>
<protein>
    <submittedName>
        <fullName evidence="1">Uncharacterized protein</fullName>
    </submittedName>
</protein>
<comment type="caution">
    <text evidence="1">The sequence shown here is derived from an EMBL/GenBank/DDBJ whole genome shotgun (WGS) entry which is preliminary data.</text>
</comment>
<dbReference type="EMBL" id="JASCZI010212422">
    <property type="protein sequence ID" value="MED6199410.1"/>
    <property type="molecule type" value="Genomic_DNA"/>
</dbReference>
<keyword evidence="2" id="KW-1185">Reference proteome</keyword>
<name>A0ABU6XMZ8_9FABA</name>
<proteinExistence type="predicted"/>
<sequence>MSIDFDMNIEPSVEEDISSLDSFHNSENTVMNTNTIEVVDQPTTIKEIDLEEKMCFGTARDYYHRYPEKIGFVVKIGSVVKIKNTNWEKKNDDR</sequence>
<evidence type="ECO:0000313" key="2">
    <source>
        <dbReference type="Proteomes" id="UP001341840"/>
    </source>
</evidence>
<dbReference type="Proteomes" id="UP001341840">
    <property type="component" value="Unassembled WGS sequence"/>
</dbReference>
<gene>
    <name evidence="1" type="ORF">PIB30_075724</name>
</gene>